<accession>A0AAP0IWT9</accession>
<evidence type="ECO:0000313" key="2">
    <source>
        <dbReference type="EMBL" id="KAK9122222.1"/>
    </source>
</evidence>
<protein>
    <submittedName>
        <fullName evidence="2">Uncharacterized protein</fullName>
    </submittedName>
</protein>
<proteinExistence type="predicted"/>
<comment type="caution">
    <text evidence="2">The sequence shown here is derived from an EMBL/GenBank/DDBJ whole genome shotgun (WGS) entry which is preliminary data.</text>
</comment>
<dbReference type="Proteomes" id="UP001420932">
    <property type="component" value="Unassembled WGS sequence"/>
</dbReference>
<dbReference type="AlphaFoldDB" id="A0AAP0IWT9"/>
<dbReference type="EMBL" id="JBBNAF010000008">
    <property type="protein sequence ID" value="KAK9122222.1"/>
    <property type="molecule type" value="Genomic_DNA"/>
</dbReference>
<feature type="region of interest" description="Disordered" evidence="1">
    <location>
        <begin position="43"/>
        <end position="97"/>
    </location>
</feature>
<organism evidence="2 3">
    <name type="scientific">Stephania yunnanensis</name>
    <dbReference type="NCBI Taxonomy" id="152371"/>
    <lineage>
        <taxon>Eukaryota</taxon>
        <taxon>Viridiplantae</taxon>
        <taxon>Streptophyta</taxon>
        <taxon>Embryophyta</taxon>
        <taxon>Tracheophyta</taxon>
        <taxon>Spermatophyta</taxon>
        <taxon>Magnoliopsida</taxon>
        <taxon>Ranunculales</taxon>
        <taxon>Menispermaceae</taxon>
        <taxon>Menispermoideae</taxon>
        <taxon>Cissampelideae</taxon>
        <taxon>Stephania</taxon>
    </lineage>
</organism>
<keyword evidence="3" id="KW-1185">Reference proteome</keyword>
<name>A0AAP0IWT9_9MAGN</name>
<reference evidence="2 3" key="1">
    <citation type="submission" date="2024-01" db="EMBL/GenBank/DDBJ databases">
        <title>Genome assemblies of Stephania.</title>
        <authorList>
            <person name="Yang L."/>
        </authorList>
    </citation>
    <scope>NUCLEOTIDE SEQUENCE [LARGE SCALE GENOMIC DNA]</scope>
    <source>
        <strain evidence="2">YNDBR</strain>
        <tissue evidence="2">Leaf</tissue>
    </source>
</reference>
<gene>
    <name evidence="2" type="ORF">Syun_019839</name>
</gene>
<evidence type="ECO:0000313" key="3">
    <source>
        <dbReference type="Proteomes" id="UP001420932"/>
    </source>
</evidence>
<evidence type="ECO:0000256" key="1">
    <source>
        <dbReference type="SAM" id="MobiDB-lite"/>
    </source>
</evidence>
<sequence length="147" mass="16067">MRDRRHCWTNKCVNVAAGWRPRERELLLMGTRVVQLDEQACWTEGPARTSERDKRARRVTFEGSSRDSGGSDGGGRYDGTDEAATVGRSRDGGGATVAARMVYGRWRRDGGEDDGAREKAINETGTVDAGTVETGTVDAGTISMRQR</sequence>